<dbReference type="Pfam" id="PF13532">
    <property type="entry name" value="2OG-FeII_Oxy_2"/>
    <property type="match status" value="1"/>
</dbReference>
<accession>A0ABN0ABX1</accession>
<evidence type="ECO:0000256" key="4">
    <source>
        <dbReference type="ARBA" id="ARBA00023002"/>
    </source>
</evidence>
<feature type="domain" description="Fe2OG dioxygenase" evidence="6">
    <location>
        <begin position="124"/>
        <end position="227"/>
    </location>
</feature>
<dbReference type="InterPro" id="IPR037151">
    <property type="entry name" value="AlkB-like_sf"/>
</dbReference>
<dbReference type="PANTHER" id="PTHR16557:SF2">
    <property type="entry name" value="NUCLEIC ACID DIOXYGENASE ALKBH1"/>
    <property type="match status" value="1"/>
</dbReference>
<sequence>MGAMLFHDIGRNPTKIKPGVAHVPGWLDVPTQRGLVEQLRDEARIMAGTPMAMRKPILKSGGQMSTFTLHLGHHWDHQGYRYVDRIGGTSVRPVPENLLELAHRGLRAAAEVAEELQPWIAGFGPDMALVNFYPPGATMGMHQDAYETTLAPIVSLSIGDEAVFRLGSTEHRNKPWDDIALLSGDLIVFGGPNRQAFHGVPETRPGTLDEACGLKEGRINITFRQVYPR</sequence>
<dbReference type="PANTHER" id="PTHR16557">
    <property type="entry name" value="ALKYLATED DNA REPAIR PROTEIN ALKB-RELATED"/>
    <property type="match status" value="1"/>
</dbReference>
<comment type="caution">
    <text evidence="7">The sequence shown here is derived from an EMBL/GenBank/DDBJ whole genome shotgun (WGS) entry which is preliminary data.</text>
</comment>
<dbReference type="SUPFAM" id="SSF51197">
    <property type="entry name" value="Clavaminate synthase-like"/>
    <property type="match status" value="1"/>
</dbReference>
<keyword evidence="2" id="KW-0479">Metal-binding</keyword>
<evidence type="ECO:0000313" key="7">
    <source>
        <dbReference type="EMBL" id="EFG80142.1"/>
    </source>
</evidence>
<dbReference type="InterPro" id="IPR027450">
    <property type="entry name" value="AlkB-like"/>
</dbReference>
<reference evidence="7 8" key="1">
    <citation type="submission" date="2010-04" db="EMBL/GenBank/DDBJ databases">
        <authorList>
            <person name="Weinstock G."/>
            <person name="Sodergren E."/>
            <person name="Clifton S."/>
            <person name="Fulton L."/>
            <person name="Fulton B."/>
            <person name="Courtney L."/>
            <person name="Fronick C."/>
            <person name="Harrison M."/>
            <person name="Strong C."/>
            <person name="Farmer C."/>
            <person name="Delahaunty K."/>
            <person name="Markovic C."/>
            <person name="Hall O."/>
            <person name="Minx P."/>
            <person name="Tomlinson C."/>
            <person name="Mitreva M."/>
            <person name="Hou S."/>
            <person name="Wollam A."/>
            <person name="Pepin K.H."/>
            <person name="Johnson M."/>
            <person name="Bhonagiri V."/>
            <person name="Zhang X."/>
            <person name="Suruliraj S."/>
            <person name="Warren W."/>
            <person name="Chinwalla A."/>
            <person name="Mardis E.R."/>
            <person name="Wilson R.K."/>
        </authorList>
    </citation>
    <scope>NUCLEOTIDE SEQUENCE [LARGE SCALE GENOMIC DNA]</scope>
    <source>
        <strain evidence="7 8">DSM 20306</strain>
    </source>
</reference>
<dbReference type="InterPro" id="IPR005123">
    <property type="entry name" value="Oxoglu/Fe-dep_dioxygenase_dom"/>
</dbReference>
<dbReference type="InterPro" id="IPR004574">
    <property type="entry name" value="Alkb"/>
</dbReference>
<name>A0ABN0ABX1_CORAM</name>
<keyword evidence="3" id="KW-0223">Dioxygenase</keyword>
<evidence type="ECO:0000256" key="3">
    <source>
        <dbReference type="ARBA" id="ARBA00022964"/>
    </source>
</evidence>
<dbReference type="Gene3D" id="2.60.120.590">
    <property type="entry name" value="Alpha-ketoglutarate-dependent dioxygenase AlkB-like"/>
    <property type="match status" value="1"/>
</dbReference>
<comment type="cofactor">
    <cofactor evidence="1">
        <name>Fe(2+)</name>
        <dbReference type="ChEBI" id="CHEBI:29033"/>
    </cofactor>
</comment>
<dbReference type="PROSITE" id="PS51471">
    <property type="entry name" value="FE2OG_OXY"/>
    <property type="match status" value="1"/>
</dbReference>
<gene>
    <name evidence="7" type="ORF">HMPREF0281_02698</name>
</gene>
<protein>
    <submittedName>
        <fullName evidence="7">Alkylated DNA repair protein AlkB</fullName>
    </submittedName>
</protein>
<evidence type="ECO:0000313" key="8">
    <source>
        <dbReference type="Proteomes" id="UP000006015"/>
    </source>
</evidence>
<evidence type="ECO:0000256" key="1">
    <source>
        <dbReference type="ARBA" id="ARBA00001954"/>
    </source>
</evidence>
<dbReference type="Proteomes" id="UP000006015">
    <property type="component" value="Unassembled WGS sequence"/>
</dbReference>
<evidence type="ECO:0000256" key="2">
    <source>
        <dbReference type="ARBA" id="ARBA00022723"/>
    </source>
</evidence>
<proteinExistence type="predicted"/>
<evidence type="ECO:0000259" key="6">
    <source>
        <dbReference type="PROSITE" id="PS51471"/>
    </source>
</evidence>
<keyword evidence="8" id="KW-1185">Reference proteome</keyword>
<organism evidence="7 8">
    <name type="scientific">Corynebacterium ammoniagenes DSM 20306</name>
    <dbReference type="NCBI Taxonomy" id="649754"/>
    <lineage>
        <taxon>Bacteria</taxon>
        <taxon>Bacillati</taxon>
        <taxon>Actinomycetota</taxon>
        <taxon>Actinomycetes</taxon>
        <taxon>Mycobacteriales</taxon>
        <taxon>Corynebacteriaceae</taxon>
        <taxon>Corynebacterium</taxon>
    </lineage>
</organism>
<keyword evidence="4" id="KW-0560">Oxidoreductase</keyword>
<keyword evidence="5" id="KW-0408">Iron</keyword>
<dbReference type="EMBL" id="ADNS01000032">
    <property type="protein sequence ID" value="EFG80142.1"/>
    <property type="molecule type" value="Genomic_DNA"/>
</dbReference>
<evidence type="ECO:0000256" key="5">
    <source>
        <dbReference type="ARBA" id="ARBA00023004"/>
    </source>
</evidence>